<evidence type="ECO:0000259" key="2">
    <source>
        <dbReference type="Pfam" id="PF01029"/>
    </source>
</evidence>
<dbReference type="InterPro" id="IPR035926">
    <property type="entry name" value="NusB-like_sf"/>
</dbReference>
<dbReference type="InterPro" id="IPR006027">
    <property type="entry name" value="NusB_RsmB_TIM44"/>
</dbReference>
<reference evidence="3" key="1">
    <citation type="submission" date="2018-05" db="EMBL/GenBank/DDBJ databases">
        <authorList>
            <person name="Lanie J.A."/>
            <person name="Ng W.-L."/>
            <person name="Kazmierczak K.M."/>
            <person name="Andrzejewski T.M."/>
            <person name="Davidsen T.M."/>
            <person name="Wayne K.J."/>
            <person name="Tettelin H."/>
            <person name="Glass J.I."/>
            <person name="Rusch D."/>
            <person name="Podicherti R."/>
            <person name="Tsui H.-C.T."/>
            <person name="Winkler M.E."/>
        </authorList>
    </citation>
    <scope>NUCLEOTIDE SEQUENCE</scope>
</reference>
<gene>
    <name evidence="3" type="ORF">METZ01_LOCUS469998</name>
</gene>
<feature type="domain" description="NusB/RsmB/TIM44" evidence="2">
    <location>
        <begin position="5"/>
        <end position="124"/>
    </location>
</feature>
<dbReference type="AlphaFoldDB" id="A0A383BB87"/>
<dbReference type="GO" id="GO:0003723">
    <property type="term" value="F:RNA binding"/>
    <property type="evidence" value="ECO:0007669"/>
    <property type="project" value="UniProtKB-KW"/>
</dbReference>
<organism evidence="3">
    <name type="scientific">marine metagenome</name>
    <dbReference type="NCBI Taxonomy" id="408172"/>
    <lineage>
        <taxon>unclassified sequences</taxon>
        <taxon>metagenomes</taxon>
        <taxon>ecological metagenomes</taxon>
    </lineage>
</organism>
<proteinExistence type="predicted"/>
<dbReference type="SUPFAM" id="SSF48013">
    <property type="entry name" value="NusB-like"/>
    <property type="match status" value="1"/>
</dbReference>
<dbReference type="Pfam" id="PF01029">
    <property type="entry name" value="NusB"/>
    <property type="match status" value="1"/>
</dbReference>
<sequence>MVAQTPREIALRTLRRWEQGDTHAATLLSGALSTLKRRDRALCQELVYGVIRQRGALDWLIEQRTDGRRQPALVQMLLRLGHYQIFWLDRVPGHAVVNETVALAHRCDIGRATGFINAVLRQSLREADAMWASLGALRETHPAIAYSHPDWLVRRWQAQWGKANSIALLEWNNQPTDN</sequence>
<dbReference type="GO" id="GO:0006355">
    <property type="term" value="P:regulation of DNA-templated transcription"/>
    <property type="evidence" value="ECO:0007669"/>
    <property type="project" value="InterPro"/>
</dbReference>
<accession>A0A383BB87</accession>
<name>A0A383BB87_9ZZZZ</name>
<protein>
    <recommendedName>
        <fullName evidence="2">NusB/RsmB/TIM44 domain-containing protein</fullName>
    </recommendedName>
</protein>
<evidence type="ECO:0000256" key="1">
    <source>
        <dbReference type="ARBA" id="ARBA00022884"/>
    </source>
</evidence>
<evidence type="ECO:0000313" key="3">
    <source>
        <dbReference type="EMBL" id="SVE17144.1"/>
    </source>
</evidence>
<dbReference type="EMBL" id="UINC01198950">
    <property type="protein sequence ID" value="SVE17144.1"/>
    <property type="molecule type" value="Genomic_DNA"/>
</dbReference>
<keyword evidence="1" id="KW-0694">RNA-binding</keyword>
<feature type="non-terminal residue" evidence="3">
    <location>
        <position position="178"/>
    </location>
</feature>
<dbReference type="Gene3D" id="1.10.940.10">
    <property type="entry name" value="NusB-like"/>
    <property type="match status" value="1"/>
</dbReference>